<gene>
    <name evidence="1" type="ORF">EW026_g4818</name>
</gene>
<evidence type="ECO:0000313" key="1">
    <source>
        <dbReference type="EMBL" id="THG97132.1"/>
    </source>
</evidence>
<organism evidence="1 2">
    <name type="scientific">Hermanssonia centrifuga</name>
    <dbReference type="NCBI Taxonomy" id="98765"/>
    <lineage>
        <taxon>Eukaryota</taxon>
        <taxon>Fungi</taxon>
        <taxon>Dikarya</taxon>
        <taxon>Basidiomycota</taxon>
        <taxon>Agaricomycotina</taxon>
        <taxon>Agaricomycetes</taxon>
        <taxon>Polyporales</taxon>
        <taxon>Meruliaceae</taxon>
        <taxon>Hermanssonia</taxon>
    </lineage>
</organism>
<reference evidence="1 2" key="1">
    <citation type="submission" date="2019-02" db="EMBL/GenBank/DDBJ databases">
        <title>Genome sequencing of the rare red list fungi Phlebia centrifuga.</title>
        <authorList>
            <person name="Buettner E."/>
            <person name="Kellner H."/>
        </authorList>
    </citation>
    <scope>NUCLEOTIDE SEQUENCE [LARGE SCALE GENOMIC DNA]</scope>
    <source>
        <strain evidence="1 2">DSM 108282</strain>
    </source>
</reference>
<name>A0A4V3XA83_9APHY</name>
<sequence length="54" mass="6206">MRLLGPGELQLSQVSDLISEGEKYAKELFTALEAKLRDEDLRRNQKARAKFSVR</sequence>
<comment type="caution">
    <text evidence="1">The sequence shown here is derived from an EMBL/GenBank/DDBJ whole genome shotgun (WGS) entry which is preliminary data.</text>
</comment>
<dbReference type="AlphaFoldDB" id="A0A4V3XA83"/>
<protein>
    <submittedName>
        <fullName evidence="1">Uncharacterized protein</fullName>
    </submittedName>
</protein>
<dbReference type="EMBL" id="SGPJ01000187">
    <property type="protein sequence ID" value="THG97132.1"/>
    <property type="molecule type" value="Genomic_DNA"/>
</dbReference>
<evidence type="ECO:0000313" key="2">
    <source>
        <dbReference type="Proteomes" id="UP000309038"/>
    </source>
</evidence>
<dbReference type="Proteomes" id="UP000309038">
    <property type="component" value="Unassembled WGS sequence"/>
</dbReference>
<accession>A0A4V3XA83</accession>
<keyword evidence="2" id="KW-1185">Reference proteome</keyword>
<proteinExistence type="predicted"/>